<dbReference type="InterPro" id="IPR001138">
    <property type="entry name" value="Zn2Cys6_DnaBD"/>
</dbReference>
<comment type="caution">
    <text evidence="7">The sequence shown here is derived from an EMBL/GenBank/DDBJ whole genome shotgun (WGS) entry which is preliminary data.</text>
</comment>
<dbReference type="CDD" id="cd00067">
    <property type="entry name" value="GAL4"/>
    <property type="match status" value="1"/>
</dbReference>
<gene>
    <name evidence="7" type="ORF">DSM5745_00265</name>
</gene>
<dbReference type="PROSITE" id="PS50048">
    <property type="entry name" value="ZN2_CY6_FUNGAL_2"/>
    <property type="match status" value="1"/>
</dbReference>
<organism evidence="7 8">
    <name type="scientific">Aspergillus mulundensis</name>
    <dbReference type="NCBI Taxonomy" id="1810919"/>
    <lineage>
        <taxon>Eukaryota</taxon>
        <taxon>Fungi</taxon>
        <taxon>Dikarya</taxon>
        <taxon>Ascomycota</taxon>
        <taxon>Pezizomycotina</taxon>
        <taxon>Eurotiomycetes</taxon>
        <taxon>Eurotiomycetidae</taxon>
        <taxon>Eurotiales</taxon>
        <taxon>Aspergillaceae</taxon>
        <taxon>Aspergillus</taxon>
        <taxon>Aspergillus subgen. Nidulantes</taxon>
    </lineage>
</organism>
<evidence type="ECO:0000259" key="6">
    <source>
        <dbReference type="PROSITE" id="PS50048"/>
    </source>
</evidence>
<proteinExistence type="predicted"/>
<evidence type="ECO:0000256" key="2">
    <source>
        <dbReference type="ARBA" id="ARBA00023125"/>
    </source>
</evidence>
<feature type="compositionally biased region" description="Low complexity" evidence="5">
    <location>
        <begin position="66"/>
        <end position="88"/>
    </location>
</feature>
<dbReference type="SMART" id="SM00066">
    <property type="entry name" value="GAL4"/>
    <property type="match status" value="1"/>
</dbReference>
<keyword evidence="4" id="KW-0539">Nucleus</keyword>
<keyword evidence="3" id="KW-0804">Transcription</keyword>
<evidence type="ECO:0000256" key="4">
    <source>
        <dbReference type="ARBA" id="ARBA00023242"/>
    </source>
</evidence>
<dbReference type="SUPFAM" id="SSF57701">
    <property type="entry name" value="Zn2/Cys6 DNA-binding domain"/>
    <property type="match status" value="1"/>
</dbReference>
<dbReference type="RefSeq" id="XP_026608126.1">
    <property type="nucleotide sequence ID" value="XM_026742281.1"/>
</dbReference>
<evidence type="ECO:0000256" key="3">
    <source>
        <dbReference type="ARBA" id="ARBA00023163"/>
    </source>
</evidence>
<dbReference type="Gene3D" id="4.10.240.10">
    <property type="entry name" value="Zn(2)-C6 fungal-type DNA-binding domain"/>
    <property type="match status" value="1"/>
</dbReference>
<sequence length="392" mass="43901">MVRRAHKKSRNGCLECKRRHVKCDEKRPICSNCTASERICEYGSRWINSTPTPRPAAPVSSLSGGTPTPVASPSLSPAATTPSPSGLSDEPPAVNMLHVELFHNLYSSTHRTFDPNGFLHWLPSLFSHAITTPYLVNEMLALSALHLSTLYPNKRDYYHYHAAQLQTHALSIFQDSNPQVTDETCVPLFLFSSIMGIHMLCDTLIYRENNDDFDYFVTRFAHYLRLHHGVRTILREAWPLLLAADSVVKPALDLGMALYKFDGALDPPLHALWDRITAANLGPELTDLYKNAVESLQVCTNVTSTTDNPHAGINGVITWPVLVKVEFGEALTARRPEALVILAHWAVLLYRYRDSWIFGDSGAYIIESVTRYLGDGWLGWLEGPLEVIHPRS</sequence>
<protein>
    <submittedName>
        <fullName evidence="7">Putative Zn(II)2Cys6 transcription factor</fullName>
    </submittedName>
</protein>
<evidence type="ECO:0000313" key="7">
    <source>
        <dbReference type="EMBL" id="RDW92943.1"/>
    </source>
</evidence>
<evidence type="ECO:0000256" key="5">
    <source>
        <dbReference type="SAM" id="MobiDB-lite"/>
    </source>
</evidence>
<evidence type="ECO:0000256" key="1">
    <source>
        <dbReference type="ARBA" id="ARBA00023015"/>
    </source>
</evidence>
<dbReference type="OrthoDB" id="4937900at2759"/>
<feature type="region of interest" description="Disordered" evidence="5">
    <location>
        <begin position="51"/>
        <end position="90"/>
    </location>
</feature>
<dbReference type="Pfam" id="PF00172">
    <property type="entry name" value="Zn_clus"/>
    <property type="match status" value="1"/>
</dbReference>
<feature type="domain" description="Zn(2)-C6 fungal-type" evidence="6">
    <location>
        <begin position="12"/>
        <end position="42"/>
    </location>
</feature>
<evidence type="ECO:0000313" key="8">
    <source>
        <dbReference type="Proteomes" id="UP000256690"/>
    </source>
</evidence>
<dbReference type="InterPro" id="IPR036864">
    <property type="entry name" value="Zn2-C6_fun-type_DNA-bd_sf"/>
</dbReference>
<keyword evidence="8" id="KW-1185">Reference proteome</keyword>
<dbReference type="PANTHER" id="PTHR47784:SF4">
    <property type="entry name" value="ZN(II)2CYS6 TRANSCRIPTION FACTOR (EUROFUNG)"/>
    <property type="match status" value="1"/>
</dbReference>
<accession>A0A3D8T315</accession>
<dbReference type="GO" id="GO:0003677">
    <property type="term" value="F:DNA binding"/>
    <property type="evidence" value="ECO:0007669"/>
    <property type="project" value="UniProtKB-KW"/>
</dbReference>
<reference evidence="7 8" key="1">
    <citation type="journal article" date="2018" name="IMA Fungus">
        <title>IMA Genome-F 9: Draft genome sequence of Annulohypoxylon stygium, Aspergillus mulundensis, Berkeleyomyces basicola (syn. Thielaviopsis basicola), Ceratocystis smalleyi, two Cercospora beticola strains, Coleophoma cylindrospora, Fusarium fracticaudum, Phialophora cf. hyalina, and Morchella septimelata.</title>
        <authorList>
            <person name="Wingfield B.D."/>
            <person name="Bills G.F."/>
            <person name="Dong Y."/>
            <person name="Huang W."/>
            <person name="Nel W.J."/>
            <person name="Swalarsk-Parry B.S."/>
            <person name="Vaghefi N."/>
            <person name="Wilken P.M."/>
            <person name="An Z."/>
            <person name="de Beer Z.W."/>
            <person name="De Vos L."/>
            <person name="Chen L."/>
            <person name="Duong T.A."/>
            <person name="Gao Y."/>
            <person name="Hammerbacher A."/>
            <person name="Kikkert J.R."/>
            <person name="Li Y."/>
            <person name="Li H."/>
            <person name="Li K."/>
            <person name="Li Q."/>
            <person name="Liu X."/>
            <person name="Ma X."/>
            <person name="Naidoo K."/>
            <person name="Pethybridge S.J."/>
            <person name="Sun J."/>
            <person name="Steenkamp E.T."/>
            <person name="van der Nest M.A."/>
            <person name="van Wyk S."/>
            <person name="Wingfield M.J."/>
            <person name="Xiong C."/>
            <person name="Yue Q."/>
            <person name="Zhang X."/>
        </authorList>
    </citation>
    <scope>NUCLEOTIDE SEQUENCE [LARGE SCALE GENOMIC DNA]</scope>
    <source>
        <strain evidence="7 8">DSM 5745</strain>
    </source>
</reference>
<dbReference type="STRING" id="1810919.A0A3D8T315"/>
<dbReference type="PROSITE" id="PS00463">
    <property type="entry name" value="ZN2_CY6_FUNGAL_1"/>
    <property type="match status" value="1"/>
</dbReference>
<dbReference type="GeneID" id="38110635"/>
<dbReference type="EMBL" id="PVWQ01000001">
    <property type="protein sequence ID" value="RDW92943.1"/>
    <property type="molecule type" value="Genomic_DNA"/>
</dbReference>
<dbReference type="Proteomes" id="UP000256690">
    <property type="component" value="Unassembled WGS sequence"/>
</dbReference>
<keyword evidence="2" id="KW-0238">DNA-binding</keyword>
<dbReference type="GO" id="GO:0001228">
    <property type="term" value="F:DNA-binding transcription activator activity, RNA polymerase II-specific"/>
    <property type="evidence" value="ECO:0007669"/>
    <property type="project" value="TreeGrafter"/>
</dbReference>
<dbReference type="AlphaFoldDB" id="A0A3D8T315"/>
<dbReference type="GO" id="GO:0008270">
    <property type="term" value="F:zinc ion binding"/>
    <property type="evidence" value="ECO:0007669"/>
    <property type="project" value="InterPro"/>
</dbReference>
<name>A0A3D8T315_9EURO</name>
<keyword evidence="1" id="KW-0805">Transcription regulation</keyword>
<dbReference type="InterPro" id="IPR053157">
    <property type="entry name" value="Sterol_Uptake_Regulator"/>
</dbReference>
<dbReference type="PANTHER" id="PTHR47784">
    <property type="entry name" value="STEROL UPTAKE CONTROL PROTEIN 2"/>
    <property type="match status" value="1"/>
</dbReference>